<keyword evidence="3" id="KW-0158">Chromosome</keyword>
<feature type="region of interest" description="Disordered" evidence="14">
    <location>
        <begin position="1357"/>
        <end position="1485"/>
    </location>
</feature>
<feature type="compositionally biased region" description="Basic and acidic residues" evidence="14">
    <location>
        <begin position="190"/>
        <end position="207"/>
    </location>
</feature>
<accession>A0AAJ7XE78</accession>
<dbReference type="GO" id="GO:0043009">
    <property type="term" value="P:chordate embryonic development"/>
    <property type="evidence" value="ECO:0007669"/>
    <property type="project" value="TreeGrafter"/>
</dbReference>
<dbReference type="FunFam" id="3.40.50.10190:FF:000006">
    <property type="entry name" value="Breast cancer type 1 susceptibility protein homolog"/>
    <property type="match status" value="1"/>
</dbReference>
<feature type="compositionally biased region" description="Polar residues" evidence="14">
    <location>
        <begin position="130"/>
        <end position="146"/>
    </location>
</feature>
<feature type="compositionally biased region" description="Basic and acidic residues" evidence="14">
    <location>
        <begin position="519"/>
        <end position="530"/>
    </location>
</feature>
<feature type="region of interest" description="Disordered" evidence="14">
    <location>
        <begin position="1110"/>
        <end position="1189"/>
    </location>
</feature>
<feature type="compositionally biased region" description="Basic and acidic residues" evidence="14">
    <location>
        <begin position="1142"/>
        <end position="1155"/>
    </location>
</feature>
<keyword evidence="11" id="KW-0131">Cell cycle</keyword>
<evidence type="ECO:0000256" key="6">
    <source>
        <dbReference type="ARBA" id="ARBA00022763"/>
    </source>
</evidence>
<keyword evidence="17" id="KW-1185">Reference proteome</keyword>
<dbReference type="Gene3D" id="3.40.50.10190">
    <property type="entry name" value="BRCT domain"/>
    <property type="match status" value="2"/>
</dbReference>
<dbReference type="GO" id="GO:0045944">
    <property type="term" value="P:positive regulation of transcription by RNA polymerase II"/>
    <property type="evidence" value="ECO:0007669"/>
    <property type="project" value="TreeGrafter"/>
</dbReference>
<dbReference type="CTD" id="672"/>
<feature type="compositionally biased region" description="Basic and acidic residues" evidence="14">
    <location>
        <begin position="290"/>
        <end position="317"/>
    </location>
</feature>
<name>A0AAJ7XE78_PETMA</name>
<evidence type="ECO:0000313" key="18">
    <source>
        <dbReference type="RefSeq" id="XP_032831469.1"/>
    </source>
</evidence>
<dbReference type="GO" id="GO:0008270">
    <property type="term" value="F:zinc ion binding"/>
    <property type="evidence" value="ECO:0007669"/>
    <property type="project" value="UniProtKB-KW"/>
</dbReference>
<feature type="compositionally biased region" description="Basic and acidic residues" evidence="14">
    <location>
        <begin position="1119"/>
        <end position="1129"/>
    </location>
</feature>
<dbReference type="PIRSF" id="PIRSF001734">
    <property type="entry name" value="BRCA1"/>
    <property type="match status" value="1"/>
</dbReference>
<dbReference type="RefSeq" id="XP_032831469.1">
    <property type="nucleotide sequence ID" value="XM_032975578.1"/>
</dbReference>
<protein>
    <recommendedName>
        <fullName evidence="12">RING-type E3 ubiquitin transferase BRCA1</fullName>
    </recommendedName>
</protein>
<feature type="compositionally biased region" description="Low complexity" evidence="14">
    <location>
        <begin position="237"/>
        <end position="250"/>
    </location>
</feature>
<feature type="compositionally biased region" description="Low complexity" evidence="14">
    <location>
        <begin position="1373"/>
        <end position="1388"/>
    </location>
</feature>
<feature type="region of interest" description="Disordered" evidence="14">
    <location>
        <begin position="1278"/>
        <end position="1317"/>
    </location>
</feature>
<feature type="domain" description="BRCT" evidence="16">
    <location>
        <begin position="1992"/>
        <end position="2091"/>
    </location>
</feature>
<dbReference type="InterPro" id="IPR001357">
    <property type="entry name" value="BRCT_dom"/>
</dbReference>
<keyword evidence="7 13" id="KW-0863">Zinc-finger</keyword>
<feature type="compositionally biased region" description="Low complexity" evidence="14">
    <location>
        <begin position="879"/>
        <end position="892"/>
    </location>
</feature>
<dbReference type="InterPro" id="IPR018957">
    <property type="entry name" value="Znf_C3HC4_RING-type"/>
</dbReference>
<feature type="region of interest" description="Disordered" evidence="14">
    <location>
        <begin position="936"/>
        <end position="961"/>
    </location>
</feature>
<dbReference type="Pfam" id="PF00097">
    <property type="entry name" value="zf-C3HC4"/>
    <property type="match status" value="1"/>
</dbReference>
<feature type="region of interest" description="Disordered" evidence="14">
    <location>
        <begin position="783"/>
        <end position="814"/>
    </location>
</feature>
<feature type="compositionally biased region" description="Gly residues" evidence="14">
    <location>
        <begin position="322"/>
        <end position="337"/>
    </location>
</feature>
<feature type="compositionally biased region" description="Polar residues" evidence="14">
    <location>
        <begin position="1627"/>
        <end position="1637"/>
    </location>
</feature>
<evidence type="ECO:0000256" key="1">
    <source>
        <dbReference type="ARBA" id="ARBA00004123"/>
    </source>
</evidence>
<feature type="domain" description="RING-type" evidence="15">
    <location>
        <begin position="21"/>
        <end position="62"/>
    </location>
</feature>
<dbReference type="GO" id="GO:0005694">
    <property type="term" value="C:chromosome"/>
    <property type="evidence" value="ECO:0007669"/>
    <property type="project" value="UniProtKB-SubCell"/>
</dbReference>
<dbReference type="InterPro" id="IPR031099">
    <property type="entry name" value="BRCA1-associated"/>
</dbReference>
<organism evidence="17 18">
    <name type="scientific">Petromyzon marinus</name>
    <name type="common">Sea lamprey</name>
    <dbReference type="NCBI Taxonomy" id="7757"/>
    <lineage>
        <taxon>Eukaryota</taxon>
        <taxon>Metazoa</taxon>
        <taxon>Chordata</taxon>
        <taxon>Craniata</taxon>
        <taxon>Vertebrata</taxon>
        <taxon>Cyclostomata</taxon>
        <taxon>Hyperoartia</taxon>
        <taxon>Petromyzontiformes</taxon>
        <taxon>Petromyzontidae</taxon>
        <taxon>Petromyzon</taxon>
    </lineage>
</organism>
<feature type="compositionally biased region" description="Basic residues" evidence="14">
    <location>
        <begin position="509"/>
        <end position="518"/>
    </location>
</feature>
<dbReference type="InterPro" id="IPR001841">
    <property type="entry name" value="Znf_RING"/>
</dbReference>
<feature type="compositionally biased region" description="Polar residues" evidence="14">
    <location>
        <begin position="1156"/>
        <end position="1189"/>
    </location>
</feature>
<feature type="compositionally biased region" description="Polar residues" evidence="14">
    <location>
        <begin position="1131"/>
        <end position="1140"/>
    </location>
</feature>
<reference evidence="18" key="1">
    <citation type="submission" date="2025-08" db="UniProtKB">
        <authorList>
            <consortium name="RefSeq"/>
        </authorList>
    </citation>
    <scope>IDENTIFICATION</scope>
    <source>
        <tissue evidence="18">Sperm</tissue>
    </source>
</reference>
<feature type="compositionally biased region" description="Polar residues" evidence="14">
    <location>
        <begin position="572"/>
        <end position="594"/>
    </location>
</feature>
<feature type="region of interest" description="Disordered" evidence="14">
    <location>
        <begin position="1815"/>
        <end position="1835"/>
    </location>
</feature>
<feature type="region of interest" description="Disordered" evidence="14">
    <location>
        <begin position="184"/>
        <end position="355"/>
    </location>
</feature>
<evidence type="ECO:0000259" key="16">
    <source>
        <dbReference type="PROSITE" id="PS50172"/>
    </source>
</evidence>
<gene>
    <name evidence="18" type="primary">BRCA1</name>
</gene>
<feature type="region of interest" description="Disordered" evidence="14">
    <location>
        <begin position="1650"/>
        <end position="1717"/>
    </location>
</feature>
<evidence type="ECO:0000256" key="10">
    <source>
        <dbReference type="ARBA" id="ARBA00023242"/>
    </source>
</evidence>
<keyword evidence="8" id="KW-0862">Zinc</keyword>
<dbReference type="CDD" id="cd17721">
    <property type="entry name" value="BRCT_BRCA1_rpt2"/>
    <property type="match status" value="1"/>
</dbReference>
<feature type="compositionally biased region" description="Polar residues" evidence="14">
    <location>
        <begin position="936"/>
        <end position="954"/>
    </location>
</feature>
<feature type="compositionally biased region" description="Basic and acidic residues" evidence="14">
    <location>
        <begin position="1663"/>
        <end position="1674"/>
    </location>
</feature>
<keyword evidence="9" id="KW-0234">DNA repair</keyword>
<feature type="region of interest" description="Disordered" evidence="14">
    <location>
        <begin position="1598"/>
        <end position="1637"/>
    </location>
</feature>
<feature type="domain" description="BRCT" evidence="16">
    <location>
        <begin position="1902"/>
        <end position="1973"/>
    </location>
</feature>
<evidence type="ECO:0000256" key="14">
    <source>
        <dbReference type="SAM" id="MobiDB-lite"/>
    </source>
</evidence>
<keyword evidence="6" id="KW-0227">DNA damage</keyword>
<comment type="subcellular location">
    <subcellularLocation>
        <location evidence="2">Chromosome</location>
    </subcellularLocation>
    <subcellularLocation>
        <location evidence="1">Nucleus</location>
    </subcellularLocation>
</comment>
<dbReference type="SMART" id="SM00184">
    <property type="entry name" value="RING"/>
    <property type="match status" value="1"/>
</dbReference>
<evidence type="ECO:0000256" key="3">
    <source>
        <dbReference type="ARBA" id="ARBA00022454"/>
    </source>
</evidence>
<evidence type="ECO:0000256" key="2">
    <source>
        <dbReference type="ARBA" id="ARBA00004286"/>
    </source>
</evidence>
<dbReference type="SMART" id="SM00292">
    <property type="entry name" value="BRCT"/>
    <property type="match status" value="2"/>
</dbReference>
<evidence type="ECO:0000313" key="17">
    <source>
        <dbReference type="Proteomes" id="UP001318040"/>
    </source>
</evidence>
<dbReference type="GO" id="GO:0070531">
    <property type="term" value="C:BRCA1-A complex"/>
    <property type="evidence" value="ECO:0007669"/>
    <property type="project" value="TreeGrafter"/>
</dbReference>
<dbReference type="CDD" id="cd16498">
    <property type="entry name" value="RING-HC_BRCA1"/>
    <property type="match status" value="1"/>
</dbReference>
<dbReference type="Gene3D" id="3.30.40.10">
    <property type="entry name" value="Zinc/RING finger domain, C3HC4 (zinc finger)"/>
    <property type="match status" value="1"/>
</dbReference>
<dbReference type="InterPro" id="IPR013083">
    <property type="entry name" value="Znf_RING/FYVE/PHD"/>
</dbReference>
<dbReference type="PANTHER" id="PTHR13763">
    <property type="entry name" value="BREAST CANCER TYPE 1 SUSCEPTIBILITY PROTEIN BRCA1"/>
    <property type="match status" value="1"/>
</dbReference>
<dbReference type="KEGG" id="pmrn:116954779"/>
<evidence type="ECO:0000256" key="7">
    <source>
        <dbReference type="ARBA" id="ARBA00022771"/>
    </source>
</evidence>
<dbReference type="PROSITE" id="PS00518">
    <property type="entry name" value="ZF_RING_1"/>
    <property type="match status" value="1"/>
</dbReference>
<dbReference type="SUPFAM" id="SSF52113">
    <property type="entry name" value="BRCT domain"/>
    <property type="match status" value="2"/>
</dbReference>
<keyword evidence="4" id="KW-0479">Metal-binding</keyword>
<feature type="compositionally biased region" description="Polar residues" evidence="14">
    <location>
        <begin position="1465"/>
        <end position="1479"/>
    </location>
</feature>
<feature type="compositionally biased region" description="Polar residues" evidence="14">
    <location>
        <begin position="531"/>
        <end position="555"/>
    </location>
</feature>
<evidence type="ECO:0000256" key="8">
    <source>
        <dbReference type="ARBA" id="ARBA00022833"/>
    </source>
</evidence>
<dbReference type="InterPro" id="IPR017907">
    <property type="entry name" value="Znf_RING_CS"/>
</dbReference>
<dbReference type="GO" id="GO:0000724">
    <property type="term" value="P:double-strand break repair via homologous recombination"/>
    <property type="evidence" value="ECO:0007669"/>
    <property type="project" value="TreeGrafter"/>
</dbReference>
<keyword evidence="5" id="KW-0677">Repeat</keyword>
<dbReference type="FunFam" id="3.40.50.10190:FF:000025">
    <property type="entry name" value="Breast cancer type 1 susceptibility protein homolog"/>
    <property type="match status" value="1"/>
</dbReference>
<dbReference type="SUPFAM" id="SSF57850">
    <property type="entry name" value="RING/U-box"/>
    <property type="match status" value="1"/>
</dbReference>
<feature type="compositionally biased region" description="Basic residues" evidence="14">
    <location>
        <begin position="1358"/>
        <end position="1370"/>
    </location>
</feature>
<feature type="region of interest" description="Disordered" evidence="14">
    <location>
        <begin position="97"/>
        <end position="156"/>
    </location>
</feature>
<keyword evidence="10" id="KW-0539">Nucleus</keyword>
<dbReference type="InterPro" id="IPR036420">
    <property type="entry name" value="BRCT_dom_sf"/>
</dbReference>
<dbReference type="Proteomes" id="UP001318040">
    <property type="component" value="Chromosome 56"/>
</dbReference>
<dbReference type="GO" id="GO:0007095">
    <property type="term" value="P:mitotic G2 DNA damage checkpoint signaling"/>
    <property type="evidence" value="ECO:0007669"/>
    <property type="project" value="TreeGrafter"/>
</dbReference>
<dbReference type="PROSITE" id="PS50089">
    <property type="entry name" value="ZF_RING_2"/>
    <property type="match status" value="1"/>
</dbReference>
<evidence type="ECO:0000256" key="5">
    <source>
        <dbReference type="ARBA" id="ARBA00022737"/>
    </source>
</evidence>
<dbReference type="PROSITE" id="PS50172">
    <property type="entry name" value="BRCT"/>
    <property type="match status" value="2"/>
</dbReference>
<proteinExistence type="predicted"/>
<evidence type="ECO:0000256" key="11">
    <source>
        <dbReference type="ARBA" id="ARBA00023306"/>
    </source>
</evidence>
<dbReference type="PANTHER" id="PTHR13763:SF0">
    <property type="entry name" value="BREAST CANCER TYPE 1 SUSCEPTIBILITY PROTEIN"/>
    <property type="match status" value="1"/>
</dbReference>
<dbReference type="Pfam" id="PF00533">
    <property type="entry name" value="BRCT"/>
    <property type="match status" value="1"/>
</dbReference>
<evidence type="ECO:0000256" key="4">
    <source>
        <dbReference type="ARBA" id="ARBA00022723"/>
    </source>
</evidence>
<feature type="region of interest" description="Disordered" evidence="14">
    <location>
        <begin position="691"/>
        <end position="713"/>
    </location>
</feature>
<dbReference type="GO" id="GO:0031436">
    <property type="term" value="C:BRCA1-BARD1 complex"/>
    <property type="evidence" value="ECO:0007669"/>
    <property type="project" value="TreeGrafter"/>
</dbReference>
<feature type="compositionally biased region" description="Low complexity" evidence="14">
    <location>
        <begin position="595"/>
        <end position="614"/>
    </location>
</feature>
<feature type="compositionally biased region" description="Low complexity" evidence="14">
    <location>
        <begin position="1451"/>
        <end position="1464"/>
    </location>
</feature>
<dbReference type="GO" id="GO:0004842">
    <property type="term" value="F:ubiquitin-protein transferase activity"/>
    <property type="evidence" value="ECO:0007669"/>
    <property type="project" value="TreeGrafter"/>
</dbReference>
<sequence>MEARILRVRQVLTLMEQTLECPICLDIMKEPISTKCDHQFCRFCILELLEKSKGPALCPMCKETVTRRSLRENPMFKQIVVGVQRTMQAFEEDTGLQFTAVPGPPEVSVWGSPQSEPNRRARGSRRPRTLGQSRAGATSLSETVSSRPKRQRARPNYVELGLDSLSDDGEPWISALAAEDGLKSSSFRRPRAERGGDTRSDGARQRGEAPSAPPPLAGEWSRDSTGVAGDTNPKMEPSPGSAAPSGIAAAMVRKDDASSPAPATVSGEIAEEVKIAAPPAKKSKRVSIRKVKEWLQKMDVAGEPKSASTDHVDGADKDDNEGGGGGDGDMADGGGDGAADSISGGSERTTLLEDRSMEVSPVPVVVPLMELEKPLLTMNPGDRLFGKRYGRRHKLLPRARVQAAKRSRGALAPVCASTRVAVDGAGGSGGVVRVVGTAGAPDDAITAEMGQVAASTRPPSTGKVVGKRRPRRSTEMSLEDFIRREPPSAVASTTGSVHAVREDGGMRVVKTRPKRRKLKNEASSHMKNEASPHQGNNGLPQEQGENNGVPLQQRENGFALQPDTDASPKQGGENSPSLPQDINTSPLQQAVNETPLQPQQQPQLLRKSASAQKRSAAKVHRYHSVGDGSKSRRRLELQVGGPSHVSWVPASIECFSSSEDALRNSPLQANKRRRSLGILGKDVRLADNDEGLARPRVTPPSAEVADDGAGGLHENRSVLPGQKLARLCDHKCHGSPSVVPETPCSPASLLLVADGAAGGGVVTAPALARRCVVCLERMPPGAVTAGSTVASPREAHRARHGTATTEPEHKLGSKDADCCGDEVSPIDTPDGLLVLLEEGAEQDGRVSEGGREHGGDCTGVMAVTLTPAETLVERRGGPEEASGSGSNGSVVENSQSLLHPQLERSGTEEGATGAGEALSLVDVSVASQMQQGLTRSVLNFQQEPTLNKSDSQLEPTEDKLDPQEVRMQDKLDTHQEITPYKLYRQQERTQDELCPQGDLTQYKLNTHQELTPPDLSAQQASMPDSLPQHQEPIATTLIPQQESMGNDLDLQQLLNEAANFPREVKDVSKGVGSVEDGVVSMEDSEVDTQVALLSFLPSKRRSFLLVSPGTSHQVGVHQSETHRTEEHQTSTHRGSGNQAETRGADEKQTISRHTGDNQTIIPPNGDNQTGDNQTIIPPNGDNQTGDNQTTIHQTGKHQIISLQTADNQTITNPTGDNQTGDHQTICRQTGDHQTICRHTGDNQTINQQTDVNQTITHSASDNQTGDSQISTYQSGDNQTITRQIGDNPISTSQTSDKSSIHWTGHKQTNSHKPVDSQNNAHLASLPLLSTNEVVLHRADAHRTVTDAMCARWAEPPRRGNRLTKRTHAGRCARGSGSSWRSSSPSPGREATLRGGAGSGDESNDTLQLRHGTALPLPVPAGDAALSQSGTDGTPDIIMPTQRNTTDSRPGSLAARSHTSATTSSQEDSSGRPSISTMADSQPEKVIGNSPLLTCCQSDMVVGSGTGVRLGRRRSLIPCCEQPEVKVVDSSPSIAVDNSQSVAVISVSDLAVSAVSISPHVATARGRKQRRRRRIRVIVSSSSSDSDCEVELPSLGGMKVKWQQQGGMLGSPRDKGGPRTSPPIGSTLPASSPPLSQCSTASMDLFASQSEGSVWGRHGPSSPGDRDGAEGRAEVAEATGLTTSAGRRQPLNCDPESGGEGNSAAEPRSRRDGILENESESTVIWASQDVDSEMKQELMRNLHEMGDEIAALEAALEDEDDCVPLPPSPPTPPSLCSRWKVGSRGQTAAQTTSHRDDGNGGCELAGALSRRVPVGAVDRGSGGHGGRGAASPSWEAERSDTLSDARCYVDTAASHGGASVTFSDVAHRAERLVDVGSTKESSGNPRRLCLVASGLSKRDALVVERFSHQAGGCFQSHFSPETTHVLMQTGGSLVCERTLKYFLGNAGHCWVLTFSWVEECLRQGCIVDEAPFEIQGDVVNGPDHLGPRRSRLATLKLLREFEICCYGAFKEMTKAELECLVQMSGAVLVKEPSAFSFHPNFVPLLVVQPDANPAGMDFTALHRLYSAQMVTREWVLDCIATHRVRRLNAYLLSPHTAPRQESP</sequence>
<evidence type="ECO:0000256" key="9">
    <source>
        <dbReference type="ARBA" id="ARBA00023204"/>
    </source>
</evidence>
<evidence type="ECO:0000256" key="13">
    <source>
        <dbReference type="PROSITE-ProRule" id="PRU00175"/>
    </source>
</evidence>
<feature type="region of interest" description="Disordered" evidence="14">
    <location>
        <begin position="872"/>
        <end position="892"/>
    </location>
</feature>
<evidence type="ECO:0000256" key="12">
    <source>
        <dbReference type="ARBA" id="ARBA00031556"/>
    </source>
</evidence>
<evidence type="ECO:0000259" key="15">
    <source>
        <dbReference type="PROSITE" id="PS50089"/>
    </source>
</evidence>
<feature type="region of interest" description="Disordered" evidence="14">
    <location>
        <begin position="452"/>
        <end position="633"/>
    </location>
</feature>